<evidence type="ECO:0000256" key="5">
    <source>
        <dbReference type="ARBA" id="ARBA00022519"/>
    </source>
</evidence>
<evidence type="ECO:0000256" key="3">
    <source>
        <dbReference type="ARBA" id="ARBA00022475"/>
    </source>
</evidence>
<evidence type="ECO:0000256" key="7">
    <source>
        <dbReference type="ARBA" id="ARBA00022989"/>
    </source>
</evidence>
<feature type="domain" description="General secretion pathway GspH" evidence="11">
    <location>
        <begin position="34"/>
        <end position="147"/>
    </location>
</feature>
<dbReference type="Pfam" id="PF12019">
    <property type="entry name" value="GspH"/>
    <property type="match status" value="1"/>
</dbReference>
<dbReference type="EMBL" id="QPJK01000001">
    <property type="protein sequence ID" value="RCW76291.1"/>
    <property type="molecule type" value="Genomic_DNA"/>
</dbReference>
<evidence type="ECO:0000256" key="2">
    <source>
        <dbReference type="ARBA" id="ARBA00021549"/>
    </source>
</evidence>
<accession>A0A368Y7N0</accession>
<name>A0A368Y7N0_9BURK</name>
<keyword evidence="6" id="KW-0812">Transmembrane</keyword>
<evidence type="ECO:0000256" key="1">
    <source>
        <dbReference type="ARBA" id="ARBA00004377"/>
    </source>
</evidence>
<evidence type="ECO:0000313" key="12">
    <source>
        <dbReference type="EMBL" id="RCW76291.1"/>
    </source>
</evidence>
<dbReference type="InterPro" id="IPR045584">
    <property type="entry name" value="Pilin-like"/>
</dbReference>
<dbReference type="GO" id="GO:0015628">
    <property type="term" value="P:protein secretion by the type II secretion system"/>
    <property type="evidence" value="ECO:0007669"/>
    <property type="project" value="InterPro"/>
</dbReference>
<keyword evidence="3" id="KW-1003">Cell membrane</keyword>
<organism evidence="12 13">
    <name type="scientific">Pseudorhodoferax soli</name>
    <dbReference type="NCBI Taxonomy" id="545864"/>
    <lineage>
        <taxon>Bacteria</taxon>
        <taxon>Pseudomonadati</taxon>
        <taxon>Pseudomonadota</taxon>
        <taxon>Betaproteobacteria</taxon>
        <taxon>Burkholderiales</taxon>
        <taxon>Comamonadaceae</taxon>
    </lineage>
</organism>
<dbReference type="GO" id="GO:0015627">
    <property type="term" value="C:type II protein secretion system complex"/>
    <property type="evidence" value="ECO:0007669"/>
    <property type="project" value="InterPro"/>
</dbReference>
<dbReference type="Gene3D" id="3.55.40.10">
    <property type="entry name" value="minor pseudopilin epsh domain"/>
    <property type="match status" value="1"/>
</dbReference>
<dbReference type="GO" id="GO:0005886">
    <property type="term" value="C:plasma membrane"/>
    <property type="evidence" value="ECO:0007669"/>
    <property type="project" value="UniProtKB-SubCell"/>
</dbReference>
<comment type="caution">
    <text evidence="12">The sequence shown here is derived from an EMBL/GenBank/DDBJ whole genome shotgun (WGS) entry which is preliminary data.</text>
</comment>
<evidence type="ECO:0000256" key="9">
    <source>
        <dbReference type="ARBA" id="ARBA00025772"/>
    </source>
</evidence>
<dbReference type="SUPFAM" id="SSF54523">
    <property type="entry name" value="Pili subunits"/>
    <property type="match status" value="1"/>
</dbReference>
<evidence type="ECO:0000256" key="10">
    <source>
        <dbReference type="ARBA" id="ARBA00030775"/>
    </source>
</evidence>
<evidence type="ECO:0000313" key="13">
    <source>
        <dbReference type="Proteomes" id="UP000252884"/>
    </source>
</evidence>
<proteinExistence type="inferred from homology"/>
<dbReference type="AlphaFoldDB" id="A0A368Y7N0"/>
<keyword evidence="13" id="KW-1185">Reference proteome</keyword>
<sequence>MLELMVVVAILAILAALAGPNMVPVIERWRVRQAAEEMVATIAFARSEAVKRGGNVTVARSTPGASECALPNSAADWRCGWTVSDGAGTALRVTAPLGGVSVTNANASGGSFVLTRWGELTAGGTLTFVVASTRSGSSVRSAVCMGGGGHVRSKAGATTCD</sequence>
<comment type="subcellular location">
    <subcellularLocation>
        <location evidence="1">Cell inner membrane</location>
        <topology evidence="1">Single-pass membrane protein</topology>
    </subcellularLocation>
</comment>
<keyword evidence="8" id="KW-0472">Membrane</keyword>
<evidence type="ECO:0000259" key="11">
    <source>
        <dbReference type="Pfam" id="PF12019"/>
    </source>
</evidence>
<comment type="similarity">
    <text evidence="9">Belongs to the GSP H family.</text>
</comment>
<gene>
    <name evidence="12" type="ORF">DES41_101897</name>
</gene>
<dbReference type="Proteomes" id="UP000252884">
    <property type="component" value="Unassembled WGS sequence"/>
</dbReference>
<evidence type="ECO:0000256" key="8">
    <source>
        <dbReference type="ARBA" id="ARBA00023136"/>
    </source>
</evidence>
<dbReference type="InterPro" id="IPR022346">
    <property type="entry name" value="T2SS_GspH"/>
</dbReference>
<evidence type="ECO:0000256" key="4">
    <source>
        <dbReference type="ARBA" id="ARBA00022481"/>
    </source>
</evidence>
<keyword evidence="7" id="KW-1133">Transmembrane helix</keyword>
<keyword evidence="4" id="KW-0488">Methylation</keyword>
<evidence type="ECO:0000256" key="6">
    <source>
        <dbReference type="ARBA" id="ARBA00022692"/>
    </source>
</evidence>
<protein>
    <recommendedName>
        <fullName evidence="2">Type II secretion system protein H</fullName>
    </recommendedName>
    <alternativeName>
        <fullName evidence="10">General secretion pathway protein H</fullName>
    </alternativeName>
</protein>
<reference evidence="12 13" key="1">
    <citation type="submission" date="2018-07" db="EMBL/GenBank/DDBJ databases">
        <title>Genomic Encyclopedia of Type Strains, Phase IV (KMG-IV): sequencing the most valuable type-strain genomes for metagenomic binning, comparative biology and taxonomic classification.</title>
        <authorList>
            <person name="Goeker M."/>
        </authorList>
    </citation>
    <scope>NUCLEOTIDE SEQUENCE [LARGE SCALE GENOMIC DNA]</scope>
    <source>
        <strain evidence="12 13">DSM 21634</strain>
    </source>
</reference>
<keyword evidence="5" id="KW-0997">Cell inner membrane</keyword>